<dbReference type="AlphaFoldDB" id="A0AAE0UCK9"/>
<evidence type="ECO:0000256" key="1">
    <source>
        <dbReference type="SAM" id="Phobius"/>
    </source>
</evidence>
<keyword evidence="1" id="KW-0472">Membrane</keyword>
<accession>A0AAE0UCK9</accession>
<sequence>MCSRLCSVWFLTPAFPSFLFPFPLGFIFPQPQTIHSILHDPTLLERRDNIQATNPFSLHCSSASGISWPRLFPPHLHLIFLLVIVIFMIEMENTLSPLATLNHS</sequence>
<dbReference type="Proteomes" id="UP001281003">
    <property type="component" value="Unassembled WGS sequence"/>
</dbReference>
<comment type="caution">
    <text evidence="3">The sequence shown here is derived from an EMBL/GenBank/DDBJ whole genome shotgun (WGS) entry which is preliminary data.</text>
</comment>
<keyword evidence="2" id="KW-0732">Signal</keyword>
<keyword evidence="4" id="KW-1185">Reference proteome</keyword>
<name>A0AAE0UCK9_SORBR</name>
<reference evidence="3" key="2">
    <citation type="submission" date="2023-07" db="EMBL/GenBank/DDBJ databases">
        <authorList>
            <consortium name="Lawrence Berkeley National Laboratory"/>
            <person name="Haridas S."/>
            <person name="Hensen N."/>
            <person name="Bonometti L."/>
            <person name="Westerberg I."/>
            <person name="Brannstrom I.O."/>
            <person name="Guillou S."/>
            <person name="Cros-Aarteil S."/>
            <person name="Calhoun S."/>
            <person name="Kuo A."/>
            <person name="Mondo S."/>
            <person name="Pangilinan J."/>
            <person name="Riley R."/>
            <person name="LaButti K."/>
            <person name="Andreopoulos B."/>
            <person name="Lipzen A."/>
            <person name="Chen C."/>
            <person name="Yanf M."/>
            <person name="Daum C."/>
            <person name="Ng V."/>
            <person name="Clum A."/>
            <person name="Steindorff A."/>
            <person name="Ohm R."/>
            <person name="Martin F."/>
            <person name="Silar P."/>
            <person name="Natvig D."/>
            <person name="Lalanne C."/>
            <person name="Gautier V."/>
            <person name="Ament-velasquez S.L."/>
            <person name="Kruys A."/>
            <person name="Hutchinson M.I."/>
            <person name="Powell A.J."/>
            <person name="Barry K."/>
            <person name="Miller A.N."/>
            <person name="Grigoriev I.V."/>
            <person name="Debuchy R."/>
            <person name="Gladieux P."/>
            <person name="Thoren M.H."/>
            <person name="Johannesson H."/>
        </authorList>
    </citation>
    <scope>NUCLEOTIDE SEQUENCE</scope>
    <source>
        <strain evidence="3">FGSC 1904</strain>
    </source>
</reference>
<protein>
    <submittedName>
        <fullName evidence="3">Uncharacterized protein</fullName>
    </submittedName>
</protein>
<dbReference type="EMBL" id="JAUTDP010000005">
    <property type="protein sequence ID" value="KAK3399216.1"/>
    <property type="molecule type" value="Genomic_DNA"/>
</dbReference>
<feature type="transmembrane region" description="Helical" evidence="1">
    <location>
        <begin position="71"/>
        <end position="89"/>
    </location>
</feature>
<gene>
    <name evidence="3" type="ORF">B0T20DRAFT_194178</name>
</gene>
<evidence type="ECO:0000313" key="3">
    <source>
        <dbReference type="EMBL" id="KAK3399216.1"/>
    </source>
</evidence>
<evidence type="ECO:0000313" key="4">
    <source>
        <dbReference type="Proteomes" id="UP001281003"/>
    </source>
</evidence>
<feature type="signal peptide" evidence="2">
    <location>
        <begin position="1"/>
        <end position="21"/>
    </location>
</feature>
<organism evidence="3 4">
    <name type="scientific">Sordaria brevicollis</name>
    <dbReference type="NCBI Taxonomy" id="83679"/>
    <lineage>
        <taxon>Eukaryota</taxon>
        <taxon>Fungi</taxon>
        <taxon>Dikarya</taxon>
        <taxon>Ascomycota</taxon>
        <taxon>Pezizomycotina</taxon>
        <taxon>Sordariomycetes</taxon>
        <taxon>Sordariomycetidae</taxon>
        <taxon>Sordariales</taxon>
        <taxon>Sordariaceae</taxon>
        <taxon>Sordaria</taxon>
    </lineage>
</organism>
<reference evidence="3" key="1">
    <citation type="journal article" date="2023" name="Mol. Phylogenet. Evol.">
        <title>Genome-scale phylogeny and comparative genomics of the fungal order Sordariales.</title>
        <authorList>
            <person name="Hensen N."/>
            <person name="Bonometti L."/>
            <person name="Westerberg I."/>
            <person name="Brannstrom I.O."/>
            <person name="Guillou S."/>
            <person name="Cros-Aarteil S."/>
            <person name="Calhoun S."/>
            <person name="Haridas S."/>
            <person name="Kuo A."/>
            <person name="Mondo S."/>
            <person name="Pangilinan J."/>
            <person name="Riley R."/>
            <person name="LaButti K."/>
            <person name="Andreopoulos B."/>
            <person name="Lipzen A."/>
            <person name="Chen C."/>
            <person name="Yan M."/>
            <person name="Daum C."/>
            <person name="Ng V."/>
            <person name="Clum A."/>
            <person name="Steindorff A."/>
            <person name="Ohm R.A."/>
            <person name="Martin F."/>
            <person name="Silar P."/>
            <person name="Natvig D.O."/>
            <person name="Lalanne C."/>
            <person name="Gautier V."/>
            <person name="Ament-Velasquez S.L."/>
            <person name="Kruys A."/>
            <person name="Hutchinson M.I."/>
            <person name="Powell A.J."/>
            <person name="Barry K."/>
            <person name="Miller A.N."/>
            <person name="Grigoriev I.V."/>
            <person name="Debuchy R."/>
            <person name="Gladieux P."/>
            <person name="Hiltunen Thoren M."/>
            <person name="Johannesson H."/>
        </authorList>
    </citation>
    <scope>NUCLEOTIDE SEQUENCE</scope>
    <source>
        <strain evidence="3">FGSC 1904</strain>
    </source>
</reference>
<proteinExistence type="predicted"/>
<keyword evidence="1" id="KW-0812">Transmembrane</keyword>
<evidence type="ECO:0000256" key="2">
    <source>
        <dbReference type="SAM" id="SignalP"/>
    </source>
</evidence>
<keyword evidence="1" id="KW-1133">Transmembrane helix</keyword>
<feature type="chain" id="PRO_5041978444" evidence="2">
    <location>
        <begin position="22"/>
        <end position="104"/>
    </location>
</feature>